<feature type="compositionally biased region" description="Polar residues" evidence="2">
    <location>
        <begin position="1597"/>
        <end position="1628"/>
    </location>
</feature>
<feature type="compositionally biased region" description="Low complexity" evidence="2">
    <location>
        <begin position="1310"/>
        <end position="1326"/>
    </location>
</feature>
<evidence type="ECO:0000313" key="5">
    <source>
        <dbReference type="Proteomes" id="UP000037923"/>
    </source>
</evidence>
<feature type="region of interest" description="Disordered" evidence="2">
    <location>
        <begin position="1797"/>
        <end position="1850"/>
    </location>
</feature>
<gene>
    <name evidence="4" type="ORF">ABB37_00096</name>
</gene>
<reference evidence="4 5" key="1">
    <citation type="submission" date="2015-07" db="EMBL/GenBank/DDBJ databases">
        <title>High-quality genome of monoxenous trypanosomatid Leptomonas pyrrhocoris.</title>
        <authorList>
            <person name="Flegontov P."/>
            <person name="Butenko A."/>
            <person name="Firsov S."/>
            <person name="Vlcek C."/>
            <person name="Logacheva M.D."/>
            <person name="Field M."/>
            <person name="Filatov D."/>
            <person name="Flegontova O."/>
            <person name="Gerasimov E."/>
            <person name="Jackson A.P."/>
            <person name="Kelly S."/>
            <person name="Opperdoes F."/>
            <person name="O'Reilly A."/>
            <person name="Votypka J."/>
            <person name="Yurchenko V."/>
            <person name="Lukes J."/>
        </authorList>
    </citation>
    <scope>NUCLEOTIDE SEQUENCE [LARGE SCALE GENOMIC DNA]</scope>
    <source>
        <strain evidence="4">H10</strain>
    </source>
</reference>
<feature type="chain" id="PRO_5005846960" evidence="3">
    <location>
        <begin position="25"/>
        <end position="2177"/>
    </location>
</feature>
<feature type="region of interest" description="Disordered" evidence="2">
    <location>
        <begin position="418"/>
        <end position="447"/>
    </location>
</feature>
<dbReference type="PANTHER" id="PTHR12991">
    <property type="entry name" value="NITROGEN PERMEASE REGULATOR 2/TUMOR SUPPRESSOR CANDIDATE 4"/>
    <property type="match status" value="1"/>
</dbReference>
<feature type="region of interest" description="Disordered" evidence="2">
    <location>
        <begin position="1037"/>
        <end position="1128"/>
    </location>
</feature>
<feature type="compositionally biased region" description="Low complexity" evidence="2">
    <location>
        <begin position="1871"/>
        <end position="1892"/>
    </location>
</feature>
<feature type="region of interest" description="Disordered" evidence="2">
    <location>
        <begin position="721"/>
        <end position="779"/>
    </location>
</feature>
<dbReference type="PANTHER" id="PTHR12991:SF10">
    <property type="entry name" value="GATOR COMPLEX PROTEIN NPRL2"/>
    <property type="match status" value="1"/>
</dbReference>
<dbReference type="VEuPathDB" id="TriTrypDB:LpyrH10_01_0960"/>
<name>A0A0N0DZV4_LEPPY</name>
<dbReference type="RefSeq" id="XP_015664167.1">
    <property type="nucleotide sequence ID" value="XM_015796159.1"/>
</dbReference>
<feature type="compositionally biased region" description="Polar residues" evidence="2">
    <location>
        <begin position="800"/>
        <end position="829"/>
    </location>
</feature>
<feature type="compositionally biased region" description="Low complexity" evidence="2">
    <location>
        <begin position="1706"/>
        <end position="1718"/>
    </location>
</feature>
<keyword evidence="5" id="KW-1185">Reference proteome</keyword>
<feature type="region of interest" description="Disordered" evidence="2">
    <location>
        <begin position="800"/>
        <end position="922"/>
    </location>
</feature>
<dbReference type="Proteomes" id="UP000037923">
    <property type="component" value="Unassembled WGS sequence"/>
</dbReference>
<dbReference type="GO" id="GO:0005096">
    <property type="term" value="F:GTPase activator activity"/>
    <property type="evidence" value="ECO:0007669"/>
    <property type="project" value="TreeGrafter"/>
</dbReference>
<keyword evidence="3" id="KW-0732">Signal</keyword>
<feature type="compositionally biased region" description="Low complexity" evidence="2">
    <location>
        <begin position="1959"/>
        <end position="1981"/>
    </location>
</feature>
<feature type="region of interest" description="Disordered" evidence="2">
    <location>
        <begin position="1278"/>
        <end position="1377"/>
    </location>
</feature>
<dbReference type="InterPro" id="IPR009348">
    <property type="entry name" value="NPR2-like"/>
</dbReference>
<feature type="compositionally biased region" description="Low complexity" evidence="2">
    <location>
        <begin position="648"/>
        <end position="657"/>
    </location>
</feature>
<feature type="compositionally biased region" description="Basic and acidic residues" evidence="2">
    <location>
        <begin position="757"/>
        <end position="774"/>
    </location>
</feature>
<feature type="region of interest" description="Disordered" evidence="2">
    <location>
        <begin position="631"/>
        <end position="657"/>
    </location>
</feature>
<evidence type="ECO:0000256" key="2">
    <source>
        <dbReference type="SAM" id="MobiDB-lite"/>
    </source>
</evidence>
<feature type="compositionally biased region" description="Low complexity" evidence="2">
    <location>
        <begin position="50"/>
        <end position="62"/>
    </location>
</feature>
<feature type="compositionally biased region" description="Polar residues" evidence="2">
    <location>
        <begin position="736"/>
        <end position="748"/>
    </location>
</feature>
<dbReference type="OMA" id="LFRLECV"/>
<feature type="compositionally biased region" description="Gly residues" evidence="2">
    <location>
        <begin position="1077"/>
        <end position="1086"/>
    </location>
</feature>
<feature type="compositionally biased region" description="Basic and acidic residues" evidence="2">
    <location>
        <begin position="1807"/>
        <end position="1816"/>
    </location>
</feature>
<feature type="signal peptide" evidence="3">
    <location>
        <begin position="1"/>
        <end position="24"/>
    </location>
</feature>
<protein>
    <submittedName>
        <fullName evidence="4">Uncharacterized protein</fullName>
    </submittedName>
</protein>
<feature type="region of interest" description="Disordered" evidence="2">
    <location>
        <begin position="329"/>
        <end position="377"/>
    </location>
</feature>
<feature type="compositionally biased region" description="Low complexity" evidence="2">
    <location>
        <begin position="842"/>
        <end position="863"/>
    </location>
</feature>
<evidence type="ECO:0000313" key="4">
    <source>
        <dbReference type="EMBL" id="KPA85728.1"/>
    </source>
</evidence>
<evidence type="ECO:0000256" key="3">
    <source>
        <dbReference type="SAM" id="SignalP"/>
    </source>
</evidence>
<dbReference type="GO" id="GO:0010508">
    <property type="term" value="P:positive regulation of autophagy"/>
    <property type="evidence" value="ECO:0007669"/>
    <property type="project" value="TreeGrafter"/>
</dbReference>
<feature type="compositionally biased region" description="Polar residues" evidence="2">
    <location>
        <begin position="1932"/>
        <end position="1942"/>
    </location>
</feature>
<feature type="region of interest" description="Disordered" evidence="2">
    <location>
        <begin position="1441"/>
        <end position="1460"/>
    </location>
</feature>
<feature type="compositionally biased region" description="Acidic residues" evidence="2">
    <location>
        <begin position="635"/>
        <end position="645"/>
    </location>
</feature>
<dbReference type="GO" id="GO:1904262">
    <property type="term" value="P:negative regulation of TORC1 signaling"/>
    <property type="evidence" value="ECO:0007669"/>
    <property type="project" value="TreeGrafter"/>
</dbReference>
<evidence type="ECO:0000256" key="1">
    <source>
        <dbReference type="ARBA" id="ARBA00008433"/>
    </source>
</evidence>
<feature type="compositionally biased region" description="Polar residues" evidence="2">
    <location>
        <begin position="871"/>
        <end position="893"/>
    </location>
</feature>
<feature type="compositionally biased region" description="Low complexity" evidence="2">
    <location>
        <begin position="1910"/>
        <end position="1931"/>
    </location>
</feature>
<proteinExistence type="inferred from homology"/>
<dbReference type="GeneID" id="26900394"/>
<organism evidence="4 5">
    <name type="scientific">Leptomonas pyrrhocoris</name>
    <name type="common">Firebug parasite</name>
    <dbReference type="NCBI Taxonomy" id="157538"/>
    <lineage>
        <taxon>Eukaryota</taxon>
        <taxon>Discoba</taxon>
        <taxon>Euglenozoa</taxon>
        <taxon>Kinetoplastea</taxon>
        <taxon>Metakinetoplastina</taxon>
        <taxon>Trypanosomatida</taxon>
        <taxon>Trypanosomatidae</taxon>
        <taxon>Leishmaniinae</taxon>
        <taxon>Leptomonas</taxon>
    </lineage>
</organism>
<comment type="similarity">
    <text evidence="1">Belongs to the NPR2 family.</text>
</comment>
<dbReference type="GO" id="GO:1990130">
    <property type="term" value="C:GATOR1 complex"/>
    <property type="evidence" value="ECO:0007669"/>
    <property type="project" value="TreeGrafter"/>
</dbReference>
<feature type="region of interest" description="Disordered" evidence="2">
    <location>
        <begin position="1866"/>
        <end position="1989"/>
    </location>
</feature>
<dbReference type="EMBL" id="LGTL01000001">
    <property type="protein sequence ID" value="KPA85728.1"/>
    <property type="molecule type" value="Genomic_DNA"/>
</dbReference>
<sequence>MSSSNDPLFRLECVLLFALDVVKGPYIHSCAPANPPEVIRSFLQPPAGASTTGVAASTTSASHGIAPHTTASLQRRPDAYARDGCCGTSPSTTYRQANASATATNTVDGFAPSSLPHGGSLCGGLRPFLSTSPLLGARGAAAYAPQCGTMTPPLAMATNATSAGPSSPTNSVTRVGGSIISTAAAATGAPTTVRMISSSLLAQRHLLGLADASTTATPLDDARSFAMGTSAPTNNASVSEDSNTIFAISPQTNLSESQQTLPSVMPMVGSFTGVTNVSMSSNTAAAGGASASAAAVAAAVASLRSNTGTTPGAHDGGSRVAWMADGAGAVDDENNVDGISNSNAPPQPLPRASTLSAPRGGAAGINGSGSRQATTTTSAFLSSSSLSSLTTPLHTPPITASFADPGVVVEPFAAASRHASEGANAEPLPPPPHHRHPPYGIAGGTGSGGGSSRGVYAAPAAMSVSPAGVAAENGRINSYSDVFVPRSEFCRRVLWLYPAESGLLFLYYAEDIPGEHYQRKTLRYSLCLVFCVDKKRMTIGAGLLHQLVRPYSVVLTNIAEELREAEVKYAYMSRGLLLLQAAPSPRRPPAPRQPESSLFSPALAATAPAVMTSAAAVAAAVGSPRGALNRAMGAEEAEDEEDEGETVGGTLTKETGTATTGMTTTVAVSGGAQKNFRFGRRRLVNESTARPDIYHLALVERGVSATSVVSVARYCTNTNQNEASVAESAERDTPISLMSPQPPTTSGTEADPADATANDKSRAYRFDSARKTDTDVPSADAIPAHAKIVANTHATETAPITASSIGTSGSPSYIATSRTTAGTTPSSRFGTAFSPPPHEAGHAASPATAATTAAAANAAHSSSGGSGDNAETSSASAVSPACTNVDTLTATPPSSLPLRSRAASQGGGGAFPIATSSSPSAAFGDSTSTATTALSPMTSVMALSGAGGVSGPFPSAAGFPFSKHRVHTSPSAAGGVASTLNGSFNSQYRSNDGSGGGRGVHNANPLNAFITPTTAPQWTPLSELVEELYRCLRCSSEGDGEDDADGSVHTGSATTATPGRGLCGSRSVSPASRPAYGAGGGRGGNALMGRQGVATRPTFSSPPRRVRHAGTRQPYSPLTAMLPGSGRGGSWEGVRGGGGGPLAKATPSSAFLFTTGVTSPASFSSPASQPLPPQQQQRGDVSVVHLSDRLSFHVRRMAPLQAARLLHFDHVPVPIVPYDPTMMEWMDMAVHHVFRLVDGVRTVADLVFDVAMGTTTSLAEVYAEALRRSSAIAAAEAANGKGSEVAGERTASGPAARNAAHSKSDGISDRVSSNRGGSNTGNGSVTMKLTGAPQGNRAAGTSPGDGQNAAKRANNPNNTKAPLKDSLPPRGTSVASPARARVVAVPIDARPSLTLLPGVRYSVPTSAAAAAAAAAISDGQASPPSYVNVRVALSTPEPADASATVSAGAGGASSKNSPSSAAFAAANNTTAAATTPPPPLISVELPVTWVATTGIVVEALLHLELCHLIKIYRPWAASTLYSATQTLQRVLRNVHHPARQILAHRLLHVAWIERQQRRLKRQACHRRAAVQYRAHCEQSEQQQLSKETGGAAPRSLQRASQPLTVENTTGEKAATTVSLNNPSSTQELKSAHSPAKTPLPSPYLPVSTGDSARASPGAIAKSDGGREGGGATHQSPPDHPTWLLAAVAVSQSSSAAPRSGFHNDPHAPLAQPQQPAEPYHATPCVLSGASSVPRPPPPSGSTACGSGSGVGFGVGSSPGTHASSVSTSYVLSCSLKHTVCVGAAGRLQMNLTSSLPTSPVLHPAVRSADRGGEPVPRRMGSHHTQPTPVDGLPPPADSSYLQHAHSQPLHHQRDYVGLLSEHNSVEDDESNASFASSSTDSSSSSSRTSSSSYDARLARASVTGKTGRHTAAASLSSSSSSTSTTSNRTASQHASSPVSFQKKSLMLRGQHHRDDRPGSPSASRTSSATSVTSSSSPAVTTDIAHSDQLPHSLPTLLSTATRTPPSNAVHATDALVDVEKPSTSLSPRRHALAGHTALGNVRNSNAAHSGVANASRMEGAPQAEAMTVESAAATACPPHANVANLENNSSEEKRGSKPLKLKSALRVFIPSEAELSQTAAAALCALAKFSNTSVESVQTEMRRMPVWAPTLNHWSDRCVRAMVEVAMLNNWLEDVPQ</sequence>
<feature type="region of interest" description="Disordered" evidence="2">
    <location>
        <begin position="1578"/>
        <end position="1679"/>
    </location>
</feature>
<feature type="region of interest" description="Disordered" evidence="2">
    <location>
        <begin position="50"/>
        <end position="74"/>
    </location>
</feature>
<comment type="caution">
    <text evidence="4">The sequence shown here is derived from an EMBL/GenBank/DDBJ whole genome shotgun (WGS) entry which is preliminary data.</text>
</comment>
<dbReference type="OrthoDB" id="267732at2759"/>
<feature type="region of interest" description="Disordered" evidence="2">
    <location>
        <begin position="1693"/>
        <end position="1722"/>
    </location>
</feature>
<dbReference type="GO" id="GO:0005774">
    <property type="term" value="C:vacuolar membrane"/>
    <property type="evidence" value="ECO:0007669"/>
    <property type="project" value="TreeGrafter"/>
</dbReference>
<accession>A0A0N0DZV4</accession>